<evidence type="ECO:0000313" key="4">
    <source>
        <dbReference type="Proteomes" id="UP001174909"/>
    </source>
</evidence>
<evidence type="ECO:0000259" key="2">
    <source>
        <dbReference type="SMART" id="SM00298"/>
    </source>
</evidence>
<feature type="domain" description="Chromo" evidence="2">
    <location>
        <begin position="76"/>
        <end position="125"/>
    </location>
</feature>
<feature type="compositionally biased region" description="Acidic residues" evidence="1">
    <location>
        <begin position="419"/>
        <end position="431"/>
    </location>
</feature>
<gene>
    <name evidence="3" type="ORF">GBAR_LOCUS8865</name>
</gene>
<dbReference type="SMART" id="SM00298">
    <property type="entry name" value="CHROMO"/>
    <property type="match status" value="1"/>
</dbReference>
<dbReference type="GO" id="GO:0006357">
    <property type="term" value="P:regulation of transcription by RNA polymerase II"/>
    <property type="evidence" value="ECO:0007669"/>
    <property type="project" value="TreeGrafter"/>
</dbReference>
<evidence type="ECO:0000313" key="3">
    <source>
        <dbReference type="EMBL" id="CAI8014133.1"/>
    </source>
</evidence>
<feature type="compositionally biased region" description="Low complexity" evidence="1">
    <location>
        <begin position="235"/>
        <end position="250"/>
    </location>
</feature>
<feature type="region of interest" description="Disordered" evidence="1">
    <location>
        <begin position="562"/>
        <end position="584"/>
    </location>
</feature>
<comment type="caution">
    <text evidence="3">The sequence shown here is derived from an EMBL/GenBank/DDBJ whole genome shotgun (WGS) entry which is preliminary data.</text>
</comment>
<dbReference type="GO" id="GO:0005634">
    <property type="term" value="C:nucleus"/>
    <property type="evidence" value="ECO:0007669"/>
    <property type="project" value="TreeGrafter"/>
</dbReference>
<feature type="compositionally biased region" description="Basic and acidic residues" evidence="1">
    <location>
        <begin position="432"/>
        <end position="452"/>
    </location>
</feature>
<feature type="compositionally biased region" description="Basic and acidic residues" evidence="1">
    <location>
        <begin position="466"/>
        <end position="476"/>
    </location>
</feature>
<dbReference type="Pfam" id="PF22732">
    <property type="entry name" value="MSL3_chromo-like"/>
    <property type="match status" value="1"/>
</dbReference>
<dbReference type="Gene3D" id="2.30.30.140">
    <property type="match status" value="1"/>
</dbReference>
<dbReference type="PANTHER" id="PTHR13964:SF27">
    <property type="entry name" value="HAT-TRICK, ISOFORM D"/>
    <property type="match status" value="1"/>
</dbReference>
<feature type="compositionally biased region" description="Pro residues" evidence="1">
    <location>
        <begin position="251"/>
        <end position="260"/>
    </location>
</feature>
<feature type="compositionally biased region" description="Pro residues" evidence="1">
    <location>
        <begin position="192"/>
        <end position="201"/>
    </location>
</feature>
<feature type="compositionally biased region" description="Pro residues" evidence="1">
    <location>
        <begin position="172"/>
        <end position="183"/>
    </location>
</feature>
<evidence type="ECO:0000256" key="1">
    <source>
        <dbReference type="SAM" id="MobiDB-lite"/>
    </source>
</evidence>
<dbReference type="InterPro" id="IPR053820">
    <property type="entry name" value="MSL3_chromo-like"/>
</dbReference>
<feature type="region of interest" description="Disordered" evidence="1">
    <location>
        <begin position="1"/>
        <end position="57"/>
    </location>
</feature>
<sequence>MTEKASSPSTGLGVSECKSEPSDHESYPGDTTSSTTGEEGEEMGGRGDTWAQREPQKFAENDRVLVWYGNGKNMETYEAKVIGMEESEERRDYLVHYSGWNNRYNEWVEESRILRKVTNPTKHARPPYKKKKAKMVSSEKRKGAKESRGEGGRGGPAEQLFSYVATAEERVPPPPATPTPPEIPGGVGGQLGPPPRPPRPPSSKRRRFSDHLRQDSSSPSPPQVHNHHHQHNNHRSPSPSLDTHPTIVHTSPPPPLPPTSHPISSSSTTLADHRHTFPAVTQTLVPPQVENSVLNGGCPDEMGMGCAIEVKKEVNYRFLPSPNATDNSHTSLLCPEMLLGSSRLKPIVAGDADTTTITKLGDNTEQSTTRRQILIQRAPNPAPTRRRNHPLPPLLSPIRSPPDDVWSSPATTQIRPELDDASPGEDDEDEGKTEAEKSGDEKSSVVSSEKEPSPVSSTPVCQSKEVGGERVGERSRERRKRVRETDEEYAMRRMARRESLKFVVDFSMRPEMKCGERVRLIEEHIRLIQQKWSDLKSEVAQMDRRRRRTRRKEREAARILAQAHQFHQSAATQTTSSTPPVECH</sequence>
<feature type="region of interest" description="Disordered" evidence="1">
    <location>
        <begin position="118"/>
        <end position="270"/>
    </location>
</feature>
<protein>
    <submittedName>
        <fullName evidence="3">Mortality factor 4-like protein 1</fullName>
    </submittedName>
</protein>
<feature type="compositionally biased region" description="Basic and acidic residues" evidence="1">
    <location>
        <begin position="137"/>
        <end position="151"/>
    </location>
</feature>
<feature type="region of interest" description="Disordered" evidence="1">
    <location>
        <begin position="376"/>
        <end position="487"/>
    </location>
</feature>
<proteinExistence type="predicted"/>
<dbReference type="InterPro" id="IPR051232">
    <property type="entry name" value="ARID/SWI1_ChromRemod"/>
</dbReference>
<dbReference type="InterPro" id="IPR000953">
    <property type="entry name" value="Chromo/chromo_shadow_dom"/>
</dbReference>
<accession>A0AA35RNT2</accession>
<feature type="compositionally biased region" description="Low complexity" evidence="1">
    <location>
        <begin position="261"/>
        <end position="270"/>
    </location>
</feature>
<dbReference type="InterPro" id="IPR016197">
    <property type="entry name" value="Chromo-like_dom_sf"/>
</dbReference>
<dbReference type="GO" id="GO:0000976">
    <property type="term" value="F:transcription cis-regulatory region binding"/>
    <property type="evidence" value="ECO:0007669"/>
    <property type="project" value="TreeGrafter"/>
</dbReference>
<organism evidence="3 4">
    <name type="scientific">Geodia barretti</name>
    <name type="common">Barrett's horny sponge</name>
    <dbReference type="NCBI Taxonomy" id="519541"/>
    <lineage>
        <taxon>Eukaryota</taxon>
        <taxon>Metazoa</taxon>
        <taxon>Porifera</taxon>
        <taxon>Demospongiae</taxon>
        <taxon>Heteroscleromorpha</taxon>
        <taxon>Tetractinellida</taxon>
        <taxon>Astrophorina</taxon>
        <taxon>Geodiidae</taxon>
        <taxon>Geodia</taxon>
    </lineage>
</organism>
<feature type="compositionally biased region" description="Basic residues" evidence="1">
    <location>
        <begin position="225"/>
        <end position="234"/>
    </location>
</feature>
<feature type="compositionally biased region" description="Low complexity" evidence="1">
    <location>
        <begin position="562"/>
        <end position="578"/>
    </location>
</feature>
<dbReference type="PANTHER" id="PTHR13964">
    <property type="entry name" value="RBP-RELATED"/>
    <property type="match status" value="1"/>
</dbReference>
<dbReference type="AlphaFoldDB" id="A0AA35RNT2"/>
<reference evidence="3" key="1">
    <citation type="submission" date="2023-03" db="EMBL/GenBank/DDBJ databases">
        <authorList>
            <person name="Steffen K."/>
            <person name="Cardenas P."/>
        </authorList>
    </citation>
    <scope>NUCLEOTIDE SEQUENCE</scope>
</reference>
<feature type="compositionally biased region" description="Basic residues" evidence="1">
    <location>
        <begin position="122"/>
        <end position="134"/>
    </location>
</feature>
<keyword evidence="4" id="KW-1185">Reference proteome</keyword>
<name>A0AA35RNT2_GEOBA</name>
<dbReference type="Proteomes" id="UP001174909">
    <property type="component" value="Unassembled WGS sequence"/>
</dbReference>
<feature type="compositionally biased region" description="Basic and acidic residues" evidence="1">
    <location>
        <begin position="17"/>
        <end position="27"/>
    </location>
</feature>
<feature type="compositionally biased region" description="Polar residues" evidence="1">
    <location>
        <begin position="1"/>
        <end position="12"/>
    </location>
</feature>
<dbReference type="EMBL" id="CASHTH010001341">
    <property type="protein sequence ID" value="CAI8014133.1"/>
    <property type="molecule type" value="Genomic_DNA"/>
</dbReference>
<dbReference type="SUPFAM" id="SSF54160">
    <property type="entry name" value="Chromo domain-like"/>
    <property type="match status" value="1"/>
</dbReference>